<dbReference type="AlphaFoldDB" id="A0A174LIA5"/>
<dbReference type="EMBL" id="BQNJ01000002">
    <property type="protein sequence ID" value="GKH02447.1"/>
    <property type="molecule type" value="Genomic_DNA"/>
</dbReference>
<dbReference type="Gene3D" id="3.40.91.20">
    <property type="match status" value="1"/>
</dbReference>
<dbReference type="GO" id="GO:0003677">
    <property type="term" value="F:DNA binding"/>
    <property type="evidence" value="ECO:0007669"/>
    <property type="project" value="InterPro"/>
</dbReference>
<protein>
    <submittedName>
        <fullName evidence="2">Restriction endonuclease</fullName>
    </submittedName>
</protein>
<dbReference type="RefSeq" id="WP_006774558.1">
    <property type="nucleotide sequence ID" value="NZ_BQNJ01000002.1"/>
</dbReference>
<dbReference type="GO" id="GO:0000287">
    <property type="term" value="F:magnesium ion binding"/>
    <property type="evidence" value="ECO:0007669"/>
    <property type="project" value="InterPro"/>
</dbReference>
<dbReference type="GeneID" id="93148531"/>
<keyword evidence="2" id="KW-0540">Nuclease</keyword>
<dbReference type="SUPFAM" id="SSF52980">
    <property type="entry name" value="Restriction endonuclease-like"/>
    <property type="match status" value="1"/>
</dbReference>
<gene>
    <name evidence="1" type="ORF">CE91St55_44280</name>
    <name evidence="2" type="ORF">GNE07_04160</name>
</gene>
<comment type="caution">
    <text evidence="1">The sequence shown here is derived from an EMBL/GenBank/DDBJ whole genome shotgun (WGS) entry which is preliminary data.</text>
</comment>
<evidence type="ECO:0000313" key="4">
    <source>
        <dbReference type="Proteomes" id="UP001055091"/>
    </source>
</evidence>
<evidence type="ECO:0000313" key="1">
    <source>
        <dbReference type="EMBL" id="GKH02447.1"/>
    </source>
</evidence>
<accession>A0A174LIA5</accession>
<evidence type="ECO:0000313" key="2">
    <source>
        <dbReference type="EMBL" id="MUB62264.1"/>
    </source>
</evidence>
<evidence type="ECO:0000313" key="3">
    <source>
        <dbReference type="Proteomes" id="UP000434223"/>
    </source>
</evidence>
<proteinExistence type="predicted"/>
<sequence>MSVRLVKYSYRFAEQVFNGRLNLKTEMEEVILEACKDLTILSRPNLNKILDELFVAKGWQRQAPVFSSEEAAYAKMDFLKDRIGVEVQFGHASFIGIDLLKMQIASYSNLDNIDFGVYIVTTNKMQKYLKSNYRLKWDGSLSYEKVIKYLPHIKSAIQVPIYVIGIDI</sequence>
<dbReference type="GO" id="GO:0009307">
    <property type="term" value="P:DNA restriction-modification system"/>
    <property type="evidence" value="ECO:0007669"/>
    <property type="project" value="InterPro"/>
</dbReference>
<dbReference type="GO" id="GO:0009036">
    <property type="term" value="F:type II site-specific deoxyribonuclease activity"/>
    <property type="evidence" value="ECO:0007669"/>
    <property type="project" value="InterPro"/>
</dbReference>
<dbReference type="InterPro" id="IPR015278">
    <property type="entry name" value="BglII-like"/>
</dbReference>
<keyword evidence="2" id="KW-0255">Endonuclease</keyword>
<dbReference type="Proteomes" id="UP000434223">
    <property type="component" value="Unassembled WGS sequence"/>
</dbReference>
<dbReference type="Pfam" id="PF09195">
    <property type="entry name" value="Endonuc-BglII"/>
    <property type="match status" value="1"/>
</dbReference>
<keyword evidence="2" id="KW-0378">Hydrolase</keyword>
<dbReference type="InterPro" id="IPR011335">
    <property type="entry name" value="Restrct_endonuc-II-like"/>
</dbReference>
<dbReference type="EMBL" id="WNME01000002">
    <property type="protein sequence ID" value="MUB62264.1"/>
    <property type="molecule type" value="Genomic_DNA"/>
</dbReference>
<dbReference type="Proteomes" id="UP001055091">
    <property type="component" value="Unassembled WGS sequence"/>
</dbReference>
<dbReference type="InterPro" id="IPR011338">
    <property type="entry name" value="BamHI/BglII/BstY"/>
</dbReference>
<dbReference type="OrthoDB" id="1786509at2"/>
<reference evidence="1" key="2">
    <citation type="submission" date="2022-01" db="EMBL/GenBank/DDBJ databases">
        <title>Novel bile acid biosynthetic pathways are enriched in the microbiome of centenarians.</title>
        <authorList>
            <person name="Sato Y."/>
            <person name="Atarashi K."/>
            <person name="Plichta R.D."/>
            <person name="Arai Y."/>
            <person name="Sasajima S."/>
            <person name="Kearney M.S."/>
            <person name="Suda W."/>
            <person name="Takeshita K."/>
            <person name="Sasaki T."/>
            <person name="Okamoto S."/>
            <person name="Skelly N.A."/>
            <person name="Okamura Y."/>
            <person name="Vlamakis H."/>
            <person name="Li Y."/>
            <person name="Tanoue T."/>
            <person name="Takei H."/>
            <person name="Nittono H."/>
            <person name="Narushima S."/>
            <person name="Irie J."/>
            <person name="Itoh H."/>
            <person name="Moriya K."/>
            <person name="Sugiura Y."/>
            <person name="Suematsu M."/>
            <person name="Moritoki N."/>
            <person name="Shibata S."/>
            <person name="Littman R.D."/>
            <person name="Fischbach A.M."/>
            <person name="Uwamino Y."/>
            <person name="Inoue T."/>
            <person name="Honda A."/>
            <person name="Hattori M."/>
            <person name="Murai T."/>
            <person name="Xavier J.R."/>
            <person name="Hirose N."/>
            <person name="Honda K."/>
        </authorList>
    </citation>
    <scope>NUCLEOTIDE SEQUENCE</scope>
    <source>
        <strain evidence="1">CE91-St55</strain>
    </source>
</reference>
<organism evidence="1 4">
    <name type="scientific">Hungatella hathewayi</name>
    <dbReference type="NCBI Taxonomy" id="154046"/>
    <lineage>
        <taxon>Bacteria</taxon>
        <taxon>Bacillati</taxon>
        <taxon>Bacillota</taxon>
        <taxon>Clostridia</taxon>
        <taxon>Lachnospirales</taxon>
        <taxon>Lachnospiraceae</taxon>
        <taxon>Hungatella</taxon>
    </lineage>
</organism>
<name>A0A174LIA5_9FIRM</name>
<reference evidence="2 3" key="1">
    <citation type="submission" date="2019-09" db="EMBL/GenBank/DDBJ databases">
        <title>Draft genome sequencing of Hungatella hathewayi 123Y-2.</title>
        <authorList>
            <person name="Lv Q."/>
            <person name="Li S."/>
        </authorList>
    </citation>
    <scope>NUCLEOTIDE SEQUENCE [LARGE SCALE GENOMIC DNA]</scope>
    <source>
        <strain evidence="2 3">123Y-2</strain>
    </source>
</reference>